<evidence type="ECO:0008006" key="3">
    <source>
        <dbReference type="Google" id="ProtNLM"/>
    </source>
</evidence>
<proteinExistence type="predicted"/>
<evidence type="ECO:0000313" key="2">
    <source>
        <dbReference type="Proteomes" id="UP000198859"/>
    </source>
</evidence>
<dbReference type="Proteomes" id="UP000198859">
    <property type="component" value="Chromosome I"/>
</dbReference>
<evidence type="ECO:0000313" key="1">
    <source>
        <dbReference type="EMBL" id="SDS53921.1"/>
    </source>
</evidence>
<gene>
    <name evidence="1" type="ORF">SAMN04488570_2108</name>
</gene>
<dbReference type="OrthoDB" id="3209715at2"/>
<sequence length="309" mass="34547">MDDLVIARLATAQAGLVARRQLRALGCDRKRVRNQVAARRWAERSSTVVSTFTGPLSREATMWLGALHAGADCVVGGLSALEVHGLRGWHRDDVTVLVDDEADVEPLPGLVFARTRRPLRRFRDRRSALPLARVEPAALLLAGYERSPRTAQGLLAATVQQRLTTPTLLLTELAGMRPLRRAPLFRATLRDLEGGAQSLAEVDLLRVVRRFGLPRPRQQRRRRDSRGRLRFVDCEWVLADGTVLALEVDGAFHMEVEHWEDDLARQRRLSGPGRVIVRCSARELRDRPEDVVADLQALGLPRRGGQRAS</sequence>
<dbReference type="EMBL" id="LT629757">
    <property type="protein sequence ID" value="SDS53921.1"/>
    <property type="molecule type" value="Genomic_DNA"/>
</dbReference>
<dbReference type="STRING" id="642780.SAMN04488570_2108"/>
<name>A0A1H1T182_9ACTN</name>
<dbReference type="AlphaFoldDB" id="A0A1H1T182"/>
<protein>
    <recommendedName>
        <fullName evidence="3">DUF559 domain-containing protein</fullName>
    </recommendedName>
</protein>
<keyword evidence="2" id="KW-1185">Reference proteome</keyword>
<accession>A0A1H1T182</accession>
<dbReference type="RefSeq" id="WP_091729282.1">
    <property type="nucleotide sequence ID" value="NZ_LT629757.1"/>
</dbReference>
<organism evidence="1 2">
    <name type="scientific">Nocardioides scoriae</name>
    <dbReference type="NCBI Taxonomy" id="642780"/>
    <lineage>
        <taxon>Bacteria</taxon>
        <taxon>Bacillati</taxon>
        <taxon>Actinomycetota</taxon>
        <taxon>Actinomycetes</taxon>
        <taxon>Propionibacteriales</taxon>
        <taxon>Nocardioidaceae</taxon>
        <taxon>Nocardioides</taxon>
    </lineage>
</organism>
<reference evidence="2" key="1">
    <citation type="submission" date="2016-10" db="EMBL/GenBank/DDBJ databases">
        <authorList>
            <person name="Varghese N."/>
            <person name="Submissions S."/>
        </authorList>
    </citation>
    <scope>NUCLEOTIDE SEQUENCE [LARGE SCALE GENOMIC DNA]</scope>
    <source>
        <strain evidence="2">DSM 22127</strain>
    </source>
</reference>